<dbReference type="GO" id="GO:0003725">
    <property type="term" value="F:double-stranded RNA binding"/>
    <property type="evidence" value="ECO:0007669"/>
    <property type="project" value="InterPro"/>
</dbReference>
<keyword evidence="3" id="KW-1185">Reference proteome</keyword>
<accession>A0A3N4I904</accession>
<dbReference type="PANTHER" id="PTHR13507">
    <property type="entry name" value="PRKR-INTERACTING PROTEIN 1"/>
    <property type="match status" value="1"/>
</dbReference>
<dbReference type="AlphaFoldDB" id="A0A3N4I904"/>
<proteinExistence type="predicted"/>
<gene>
    <name evidence="2" type="ORF">BJ508DRAFT_326729</name>
</gene>
<feature type="region of interest" description="Disordered" evidence="1">
    <location>
        <begin position="97"/>
        <end position="190"/>
    </location>
</feature>
<feature type="compositionally biased region" description="Basic and acidic residues" evidence="1">
    <location>
        <begin position="97"/>
        <end position="124"/>
    </location>
</feature>
<dbReference type="GO" id="GO:0004860">
    <property type="term" value="F:protein kinase inhibitor activity"/>
    <property type="evidence" value="ECO:0007669"/>
    <property type="project" value="TreeGrafter"/>
</dbReference>
<dbReference type="InterPro" id="IPR009548">
    <property type="entry name" value="Prkrip1"/>
</dbReference>
<name>A0A3N4I904_ASCIM</name>
<feature type="compositionally biased region" description="Basic residues" evidence="1">
    <location>
        <begin position="125"/>
        <end position="138"/>
    </location>
</feature>
<dbReference type="Pfam" id="PF06658">
    <property type="entry name" value="DUF1168"/>
    <property type="match status" value="1"/>
</dbReference>
<evidence type="ECO:0000313" key="2">
    <source>
        <dbReference type="EMBL" id="RPA81118.1"/>
    </source>
</evidence>
<reference evidence="2 3" key="1">
    <citation type="journal article" date="2018" name="Nat. Ecol. Evol.">
        <title>Pezizomycetes genomes reveal the molecular basis of ectomycorrhizal truffle lifestyle.</title>
        <authorList>
            <person name="Murat C."/>
            <person name="Payen T."/>
            <person name="Noel B."/>
            <person name="Kuo A."/>
            <person name="Morin E."/>
            <person name="Chen J."/>
            <person name="Kohler A."/>
            <person name="Krizsan K."/>
            <person name="Balestrini R."/>
            <person name="Da Silva C."/>
            <person name="Montanini B."/>
            <person name="Hainaut M."/>
            <person name="Levati E."/>
            <person name="Barry K.W."/>
            <person name="Belfiori B."/>
            <person name="Cichocki N."/>
            <person name="Clum A."/>
            <person name="Dockter R.B."/>
            <person name="Fauchery L."/>
            <person name="Guy J."/>
            <person name="Iotti M."/>
            <person name="Le Tacon F."/>
            <person name="Lindquist E.A."/>
            <person name="Lipzen A."/>
            <person name="Malagnac F."/>
            <person name="Mello A."/>
            <person name="Molinier V."/>
            <person name="Miyauchi S."/>
            <person name="Poulain J."/>
            <person name="Riccioni C."/>
            <person name="Rubini A."/>
            <person name="Sitrit Y."/>
            <person name="Splivallo R."/>
            <person name="Traeger S."/>
            <person name="Wang M."/>
            <person name="Zifcakova L."/>
            <person name="Wipf D."/>
            <person name="Zambonelli A."/>
            <person name="Paolocci F."/>
            <person name="Nowrousian M."/>
            <person name="Ottonello S."/>
            <person name="Baldrian P."/>
            <person name="Spatafora J.W."/>
            <person name="Henrissat B."/>
            <person name="Nagy L.G."/>
            <person name="Aury J.M."/>
            <person name="Wincker P."/>
            <person name="Grigoriev I.V."/>
            <person name="Bonfante P."/>
            <person name="Martin F.M."/>
        </authorList>
    </citation>
    <scope>NUCLEOTIDE SEQUENCE [LARGE SCALE GENOMIC DNA]</scope>
    <source>
        <strain evidence="2 3">RN42</strain>
    </source>
</reference>
<dbReference type="OrthoDB" id="10067079at2759"/>
<organism evidence="2 3">
    <name type="scientific">Ascobolus immersus RN42</name>
    <dbReference type="NCBI Taxonomy" id="1160509"/>
    <lineage>
        <taxon>Eukaryota</taxon>
        <taxon>Fungi</taxon>
        <taxon>Dikarya</taxon>
        <taxon>Ascomycota</taxon>
        <taxon>Pezizomycotina</taxon>
        <taxon>Pezizomycetes</taxon>
        <taxon>Pezizales</taxon>
        <taxon>Ascobolaceae</taxon>
        <taxon>Ascobolus</taxon>
    </lineage>
</organism>
<dbReference type="Proteomes" id="UP000275078">
    <property type="component" value="Unassembled WGS sequence"/>
</dbReference>
<dbReference type="EMBL" id="ML119682">
    <property type="protein sequence ID" value="RPA81118.1"/>
    <property type="molecule type" value="Genomic_DNA"/>
</dbReference>
<protein>
    <submittedName>
        <fullName evidence="2">DUF1168-domain-containing protein</fullName>
    </submittedName>
</protein>
<dbReference type="GO" id="GO:0019901">
    <property type="term" value="F:protein kinase binding"/>
    <property type="evidence" value="ECO:0007669"/>
    <property type="project" value="TreeGrafter"/>
</dbReference>
<feature type="region of interest" description="Disordered" evidence="1">
    <location>
        <begin position="1"/>
        <end position="34"/>
    </location>
</feature>
<dbReference type="PANTHER" id="PTHR13507:SF0">
    <property type="entry name" value="PRKR-INTERACTING PROTEIN 1"/>
    <property type="match status" value="1"/>
</dbReference>
<evidence type="ECO:0000256" key="1">
    <source>
        <dbReference type="SAM" id="MobiDB-lite"/>
    </source>
</evidence>
<evidence type="ECO:0000313" key="3">
    <source>
        <dbReference type="Proteomes" id="UP000275078"/>
    </source>
</evidence>
<feature type="compositionally biased region" description="Low complexity" evidence="1">
    <location>
        <begin position="158"/>
        <end position="169"/>
    </location>
</feature>
<dbReference type="STRING" id="1160509.A0A3N4I904"/>
<sequence length="190" mass="21123">MSEPIPESIPTSMDPRSRRPQKKKRMTAVEEQATQLDSLFKKPERIINVDAPKGKSLPPPVEIVANVQGSSAGAGSGEFHVYKAARRREYERIKMMEEEAKKDKETEDFEKKAEELRKRDEAKTAKNRARRQKKKGKKDGKETGSVGNNSSGSDRMEAASTAAMSGATSDQQEGLATIEEDALVIRDEDE</sequence>
<dbReference type="GO" id="GO:0005730">
    <property type="term" value="C:nucleolus"/>
    <property type="evidence" value="ECO:0007669"/>
    <property type="project" value="TreeGrafter"/>
</dbReference>